<keyword evidence="2" id="KW-1185">Reference proteome</keyword>
<protein>
    <submittedName>
        <fullName evidence="1">DUF721 domain-containing protein</fullName>
    </submittedName>
</protein>
<comment type="caution">
    <text evidence="1">The sequence shown here is derived from an EMBL/GenBank/DDBJ whole genome shotgun (WGS) entry which is preliminary data.</text>
</comment>
<name>A0A429XJG7_9RICK</name>
<evidence type="ECO:0000313" key="1">
    <source>
        <dbReference type="EMBL" id="RST66225.1"/>
    </source>
</evidence>
<dbReference type="AlphaFoldDB" id="A0A429XJG7"/>
<dbReference type="EMBL" id="RXFM01000045">
    <property type="protein sequence ID" value="RST66225.1"/>
    <property type="molecule type" value="Genomic_DNA"/>
</dbReference>
<dbReference type="RefSeq" id="WP_126044811.1">
    <property type="nucleotide sequence ID" value="NZ_RXFM01000045.1"/>
</dbReference>
<dbReference type="Proteomes" id="UP000279470">
    <property type="component" value="Unassembled WGS sequence"/>
</dbReference>
<organism evidence="1 2">
    <name type="scientific">Candidatus Aquarickettsia rohweri</name>
    <dbReference type="NCBI Taxonomy" id="2602574"/>
    <lineage>
        <taxon>Bacteria</taxon>
        <taxon>Pseudomonadati</taxon>
        <taxon>Pseudomonadota</taxon>
        <taxon>Alphaproteobacteria</taxon>
        <taxon>Rickettsiales</taxon>
        <taxon>Candidatus Midichloriaceae</taxon>
        <taxon>Candidatus Aquarickettsia</taxon>
    </lineage>
</organism>
<gene>
    <name evidence="1" type="ORF">EIC27_03800</name>
</gene>
<dbReference type="Pfam" id="PF05258">
    <property type="entry name" value="DciA"/>
    <property type="match status" value="1"/>
</dbReference>
<evidence type="ECO:0000313" key="2">
    <source>
        <dbReference type="Proteomes" id="UP000279470"/>
    </source>
</evidence>
<dbReference type="OrthoDB" id="7160947at2"/>
<sequence>MWLRVHVDNLIRPLIKEKKLLYYKLFKDWDFIIGANLKGKVFPHDIKFHKNNGNILTVTINNHCNVLEIQMMIPKIIERISRYLGIDYISKIKIIGLKNKGSKNKDYEGDRRDLFLNNSFGKDKGVISSINSNTDNEIRDILLRIAKNLK</sequence>
<accession>A0A429XJG7</accession>
<dbReference type="InterPro" id="IPR007922">
    <property type="entry name" value="DciA-like"/>
</dbReference>
<reference evidence="2" key="1">
    <citation type="submission" date="2018-11" db="EMBL/GenBank/DDBJ databases">
        <title>Phylogenetic, genomic, and biogeographic characterization of a novel and ubiquitous marine invertebrate-associated Rickettsiales parasite, Candidatus Marinoinvertebrata rohwerii, gen. nov., sp. nov.</title>
        <authorList>
            <person name="Klinges J.G."/>
            <person name="Rosales S.M."/>
            <person name="Mcminds R."/>
            <person name="Shaver E.C."/>
            <person name="Shantz A."/>
            <person name="Peters E.C."/>
            <person name="Burkepile D.E."/>
            <person name="Silliman B.R."/>
            <person name="Vega Thurber R.L."/>
        </authorList>
    </citation>
    <scope>NUCLEOTIDE SEQUENCE [LARGE SCALE GENOMIC DNA]</scope>
    <source>
        <strain evidence="2">a_cerv_44</strain>
    </source>
</reference>
<proteinExistence type="predicted"/>